<evidence type="ECO:0000313" key="3">
    <source>
        <dbReference type="Proteomes" id="UP000249818"/>
    </source>
</evidence>
<dbReference type="NCBIfam" id="NF033559">
    <property type="entry name" value="transpos_IS1634"/>
    <property type="match status" value="1"/>
</dbReference>
<reference evidence="3" key="1">
    <citation type="submission" date="2018-05" db="EMBL/GenBank/DDBJ databases">
        <authorList>
            <person name="Hao L."/>
        </authorList>
    </citation>
    <scope>NUCLEOTIDE SEQUENCE [LARGE SCALE GENOMIC DNA]</scope>
</reference>
<dbReference type="AlphaFoldDB" id="A0A2X3KXG9"/>
<dbReference type="Proteomes" id="UP000249818">
    <property type="component" value="Chromosome BARAN1"/>
</dbReference>
<organism evidence="2 3">
    <name type="scientific">Candidatus Bipolaricaulis anaerobius</name>
    <dbReference type="NCBI Taxonomy" id="2026885"/>
    <lineage>
        <taxon>Bacteria</taxon>
        <taxon>Candidatus Bipolaricaulota</taxon>
        <taxon>Candidatus Bipolaricaulia</taxon>
        <taxon>Candidatus Bipolaricaulales</taxon>
        <taxon>Candidatus Bipolaricaulaceae</taxon>
        <taxon>Candidatus Bipolaricaulis</taxon>
    </lineage>
</organism>
<dbReference type="InterPro" id="IPR002559">
    <property type="entry name" value="Transposase_11"/>
</dbReference>
<dbReference type="PANTHER" id="PTHR34614">
    <property type="match status" value="1"/>
</dbReference>
<protein>
    <submittedName>
        <fullName evidence="2">Transposase</fullName>
    </submittedName>
</protein>
<dbReference type="EMBL" id="LS483254">
    <property type="protein sequence ID" value="SQD92266.1"/>
    <property type="molecule type" value="Genomic_DNA"/>
</dbReference>
<proteinExistence type="predicted"/>
<dbReference type="PANTHER" id="PTHR34614:SF2">
    <property type="entry name" value="TRANSPOSASE IS4-LIKE DOMAIN-CONTAINING PROTEIN"/>
    <property type="match status" value="1"/>
</dbReference>
<evidence type="ECO:0000313" key="2">
    <source>
        <dbReference type="EMBL" id="SQD92266.1"/>
    </source>
</evidence>
<dbReference type="GO" id="GO:0004803">
    <property type="term" value="F:transposase activity"/>
    <property type="evidence" value="ECO:0007669"/>
    <property type="project" value="InterPro"/>
</dbReference>
<dbReference type="InterPro" id="IPR047654">
    <property type="entry name" value="IS1634_transpos"/>
</dbReference>
<dbReference type="Pfam" id="PF01609">
    <property type="entry name" value="DDE_Tnp_1"/>
    <property type="match status" value="1"/>
</dbReference>
<dbReference type="GO" id="GO:0003677">
    <property type="term" value="F:DNA binding"/>
    <property type="evidence" value="ECO:0007669"/>
    <property type="project" value="InterPro"/>
</dbReference>
<keyword evidence="3" id="KW-1185">Reference proteome</keyword>
<dbReference type="GO" id="GO:0006313">
    <property type="term" value="P:DNA transposition"/>
    <property type="evidence" value="ECO:0007669"/>
    <property type="project" value="InterPro"/>
</dbReference>
<dbReference type="OrthoDB" id="5422918at2"/>
<gene>
    <name evidence="2" type="ORF">BARAN1_0241</name>
</gene>
<accession>A0A2X3KXG9</accession>
<evidence type="ECO:0000259" key="1">
    <source>
        <dbReference type="Pfam" id="PF01609"/>
    </source>
</evidence>
<sequence length="157" mass="17859">MRFLGEGKDRIEEKLFARNRDLFTDLRIVFFDTTSLYFHGEGGELGARGHSRDHRPELNQVVVGALLSGDGRPISCEVYRGNQTDVRALLPVVDRARERFALQEVCFVADRGMVSDAVIRGLEERGLGYILGMRLRRAKEVRDVVLSHPGRYRSEEP</sequence>
<name>A0A2X3KXG9_9BACT</name>
<feature type="domain" description="Transposase IS4-like" evidence="1">
    <location>
        <begin position="26"/>
        <end position="142"/>
    </location>
</feature>
<dbReference type="KEGG" id="bana:BARAN1_0241"/>
<dbReference type="RefSeq" id="WP_122030508.1">
    <property type="nucleotide sequence ID" value="NZ_LS483254.1"/>
</dbReference>